<dbReference type="InParanoid" id="A0A6P3YV18"/>
<comment type="subcellular location">
    <subcellularLocation>
        <location evidence="1">Nucleus</location>
    </subcellularLocation>
</comment>
<dbReference type="RefSeq" id="XP_015866053.2">
    <property type="nucleotide sequence ID" value="XM_016010567.4"/>
</dbReference>
<evidence type="ECO:0000259" key="5">
    <source>
        <dbReference type="Pfam" id="PF26576"/>
    </source>
</evidence>
<evidence type="ECO:0000313" key="6">
    <source>
        <dbReference type="Proteomes" id="UP001652623"/>
    </source>
</evidence>
<dbReference type="GeneID" id="107403658"/>
<reference evidence="6" key="1">
    <citation type="submission" date="2025-05" db="UniProtKB">
        <authorList>
            <consortium name="RefSeq"/>
        </authorList>
    </citation>
    <scope>NUCLEOTIDE SEQUENCE [LARGE SCALE GENOMIC DNA]</scope>
</reference>
<name>A0A6P3YV18_ZIZJJ</name>
<evidence type="ECO:0000256" key="4">
    <source>
        <dbReference type="ARBA" id="ARBA00023242"/>
    </source>
</evidence>
<keyword evidence="2" id="KW-0805">Transcription regulation</keyword>
<dbReference type="CDD" id="cd11444">
    <property type="entry name" value="bHLH_AtIBH1_like"/>
    <property type="match status" value="1"/>
</dbReference>
<evidence type="ECO:0000256" key="3">
    <source>
        <dbReference type="ARBA" id="ARBA00023163"/>
    </source>
</evidence>
<feature type="domain" description="IBH1-like N-terminal" evidence="5">
    <location>
        <begin position="24"/>
        <end position="99"/>
    </location>
</feature>
<evidence type="ECO:0000313" key="7">
    <source>
        <dbReference type="RefSeq" id="XP_015866053.2"/>
    </source>
</evidence>
<accession>A0A6P3YV18</accession>
<dbReference type="GO" id="GO:0006355">
    <property type="term" value="P:regulation of DNA-templated transcription"/>
    <property type="evidence" value="ECO:0007669"/>
    <property type="project" value="InterPro"/>
</dbReference>
<evidence type="ECO:0000256" key="1">
    <source>
        <dbReference type="ARBA" id="ARBA00004123"/>
    </source>
</evidence>
<dbReference type="GO" id="GO:0005634">
    <property type="term" value="C:nucleus"/>
    <property type="evidence" value="ECO:0007669"/>
    <property type="project" value="UniProtKB-SubCell"/>
</dbReference>
<dbReference type="Pfam" id="PF26576">
    <property type="entry name" value="IBH1_N"/>
    <property type="match status" value="1"/>
</dbReference>
<reference evidence="7" key="2">
    <citation type="submission" date="2025-08" db="UniProtKB">
        <authorList>
            <consortium name="RefSeq"/>
        </authorList>
    </citation>
    <scope>IDENTIFICATION</scope>
    <source>
        <tissue evidence="7">Seedling</tissue>
    </source>
</reference>
<sequence length="235" mass="26750">MVHKQITKRNRVYSLESNKLLRIAFTRKYVNYLEPALKKINEKTSSASSNTIKQNGDNVAGELSHQLEKLVRFEVDMAMAVSAKEFAWSRSLEAQLQLRNVKDVDNVGGFQQHHLAFNSHAAYNSSVSLNHPFTPHDYNAMLPSIHISKKYKNSCISKTTREAQVQEVRRSNEEEAKNNCGEEEERTIKNGLRQLRMVLPGGKEMGDDVELLTEIASYITCLQLQVNILQCLVEN</sequence>
<keyword evidence="6" id="KW-1185">Reference proteome</keyword>
<proteinExistence type="predicted"/>
<dbReference type="AlphaFoldDB" id="A0A6P3YV18"/>
<evidence type="ECO:0000256" key="2">
    <source>
        <dbReference type="ARBA" id="ARBA00023015"/>
    </source>
</evidence>
<dbReference type="InterPro" id="IPR044549">
    <property type="entry name" value="bHLH_AtIBH1-like"/>
</dbReference>
<dbReference type="InterPro" id="IPR059002">
    <property type="entry name" value="IBH1_N"/>
</dbReference>
<protein>
    <submittedName>
        <fullName evidence="7">Transcription factor bHLH146</fullName>
    </submittedName>
</protein>
<keyword evidence="3" id="KW-0804">Transcription</keyword>
<dbReference type="KEGG" id="zju:107403658"/>
<organism evidence="6 7">
    <name type="scientific">Ziziphus jujuba</name>
    <name type="common">Chinese jujube</name>
    <name type="synonym">Ziziphus sativa</name>
    <dbReference type="NCBI Taxonomy" id="326968"/>
    <lineage>
        <taxon>Eukaryota</taxon>
        <taxon>Viridiplantae</taxon>
        <taxon>Streptophyta</taxon>
        <taxon>Embryophyta</taxon>
        <taxon>Tracheophyta</taxon>
        <taxon>Spermatophyta</taxon>
        <taxon>Magnoliopsida</taxon>
        <taxon>eudicotyledons</taxon>
        <taxon>Gunneridae</taxon>
        <taxon>Pentapetalae</taxon>
        <taxon>rosids</taxon>
        <taxon>fabids</taxon>
        <taxon>Rosales</taxon>
        <taxon>Rhamnaceae</taxon>
        <taxon>Paliureae</taxon>
        <taxon>Ziziphus</taxon>
    </lineage>
</organism>
<dbReference type="PANTHER" id="PTHR33124">
    <property type="entry name" value="TRANSCRIPTION FACTOR IBH1-LIKE 1"/>
    <property type="match status" value="1"/>
</dbReference>
<dbReference type="InterPro" id="IPR044660">
    <property type="entry name" value="IBH1-like"/>
</dbReference>
<keyword evidence="4" id="KW-0539">Nucleus</keyword>
<dbReference type="Proteomes" id="UP001652623">
    <property type="component" value="Chromosome 1"/>
</dbReference>
<gene>
    <name evidence="7" type="primary">LOC107403658</name>
</gene>
<dbReference type="PANTHER" id="PTHR33124:SF42">
    <property type="entry name" value="TRANSCRIPTION FACTOR BHLH146"/>
    <property type="match status" value="1"/>
</dbReference>